<dbReference type="EMBL" id="SMBT01000004">
    <property type="protein sequence ID" value="TCU88078.1"/>
    <property type="molecule type" value="Genomic_DNA"/>
</dbReference>
<dbReference type="Pfam" id="PF03466">
    <property type="entry name" value="LysR_substrate"/>
    <property type="match status" value="1"/>
</dbReference>
<dbReference type="OrthoDB" id="9803735at2"/>
<dbReference type="PANTHER" id="PTHR30126:SF40">
    <property type="entry name" value="HTH-TYPE TRANSCRIPTIONAL REGULATOR GLTR"/>
    <property type="match status" value="1"/>
</dbReference>
<dbReference type="AlphaFoldDB" id="A0A377SYJ5"/>
<gene>
    <name evidence="6" type="primary">abgR_2</name>
    <name evidence="7" type="ORF">EV682_104248</name>
    <name evidence="6" type="ORF">NCTC11159_04154</name>
</gene>
<dbReference type="Pfam" id="PF00126">
    <property type="entry name" value="HTH_1"/>
    <property type="match status" value="1"/>
</dbReference>
<keyword evidence="3 7" id="KW-0238">DNA-binding</keyword>
<dbReference type="CDD" id="cd05466">
    <property type="entry name" value="PBP2_LTTR_substrate"/>
    <property type="match status" value="1"/>
</dbReference>
<keyword evidence="9" id="KW-1185">Reference proteome</keyword>
<reference evidence="7 9" key="2">
    <citation type="submission" date="2019-03" db="EMBL/GenBank/DDBJ databases">
        <title>Genomic Encyclopedia of Type Strains, Phase IV (KMG-IV): sequencing the most valuable type-strain genomes for metagenomic binning, comparative biology and taxonomic classification.</title>
        <authorList>
            <person name="Goeker M."/>
        </authorList>
    </citation>
    <scope>NUCLEOTIDE SEQUENCE [LARGE SCALE GENOMIC DNA]</scope>
    <source>
        <strain evidence="7 9">DSM 3764</strain>
    </source>
</reference>
<dbReference type="Gene3D" id="3.40.190.10">
    <property type="entry name" value="Periplasmic binding protein-like II"/>
    <property type="match status" value="2"/>
</dbReference>
<evidence type="ECO:0000256" key="1">
    <source>
        <dbReference type="ARBA" id="ARBA00009437"/>
    </source>
</evidence>
<dbReference type="EMBL" id="UGHR01000004">
    <property type="protein sequence ID" value="STR45579.1"/>
    <property type="molecule type" value="Genomic_DNA"/>
</dbReference>
<dbReference type="InterPro" id="IPR036388">
    <property type="entry name" value="WH-like_DNA-bd_sf"/>
</dbReference>
<dbReference type="GO" id="GO:0003700">
    <property type="term" value="F:DNA-binding transcription factor activity"/>
    <property type="evidence" value="ECO:0007669"/>
    <property type="project" value="InterPro"/>
</dbReference>
<feature type="domain" description="HTH lysR-type" evidence="5">
    <location>
        <begin position="1"/>
        <end position="58"/>
    </location>
</feature>
<accession>A0A377SYJ5</accession>
<protein>
    <submittedName>
        <fullName evidence="7">DNA-binding transcriptional LysR family regulator</fullName>
    </submittedName>
    <submittedName>
        <fullName evidence="6">HTH-type transcriptional regulator AbgR</fullName>
    </submittedName>
</protein>
<dbReference type="InterPro" id="IPR005119">
    <property type="entry name" value="LysR_subst-bd"/>
</dbReference>
<dbReference type="GO" id="GO:0000976">
    <property type="term" value="F:transcription cis-regulatory region binding"/>
    <property type="evidence" value="ECO:0007669"/>
    <property type="project" value="TreeGrafter"/>
</dbReference>
<evidence type="ECO:0000313" key="6">
    <source>
        <dbReference type="EMBL" id="STR45579.1"/>
    </source>
</evidence>
<dbReference type="PROSITE" id="PS50931">
    <property type="entry name" value="HTH_LYSR"/>
    <property type="match status" value="1"/>
</dbReference>
<dbReference type="Proteomes" id="UP000295794">
    <property type="component" value="Unassembled WGS sequence"/>
</dbReference>
<dbReference type="Gene3D" id="1.10.10.10">
    <property type="entry name" value="Winged helix-like DNA-binding domain superfamily/Winged helix DNA-binding domain"/>
    <property type="match status" value="1"/>
</dbReference>
<evidence type="ECO:0000256" key="3">
    <source>
        <dbReference type="ARBA" id="ARBA00023125"/>
    </source>
</evidence>
<dbReference type="SUPFAM" id="SSF53850">
    <property type="entry name" value="Periplasmic binding protein-like II"/>
    <property type="match status" value="1"/>
</dbReference>
<keyword evidence="2" id="KW-0805">Transcription regulation</keyword>
<evidence type="ECO:0000256" key="2">
    <source>
        <dbReference type="ARBA" id="ARBA00023015"/>
    </source>
</evidence>
<dbReference type="InterPro" id="IPR036390">
    <property type="entry name" value="WH_DNA-bd_sf"/>
</dbReference>
<keyword evidence="4" id="KW-0804">Transcription</keyword>
<evidence type="ECO:0000313" key="7">
    <source>
        <dbReference type="EMBL" id="TCU88078.1"/>
    </source>
</evidence>
<dbReference type="PRINTS" id="PR00039">
    <property type="entry name" value="HTHLYSR"/>
</dbReference>
<comment type="similarity">
    <text evidence="1">Belongs to the LysR transcriptional regulatory family.</text>
</comment>
<organism evidence="6 8">
    <name type="scientific">Iodobacter fluviatilis</name>
    <dbReference type="NCBI Taxonomy" id="537"/>
    <lineage>
        <taxon>Bacteria</taxon>
        <taxon>Pseudomonadati</taxon>
        <taxon>Pseudomonadota</taxon>
        <taxon>Betaproteobacteria</taxon>
        <taxon>Neisseriales</taxon>
        <taxon>Chitinibacteraceae</taxon>
        <taxon>Iodobacter</taxon>
    </lineage>
</organism>
<reference evidence="6 8" key="1">
    <citation type="submission" date="2018-06" db="EMBL/GenBank/DDBJ databases">
        <authorList>
            <consortium name="Pathogen Informatics"/>
            <person name="Doyle S."/>
        </authorList>
    </citation>
    <scope>NUCLEOTIDE SEQUENCE [LARGE SCALE GENOMIC DNA]</scope>
    <source>
        <strain evidence="6 8">NCTC11159</strain>
    </source>
</reference>
<evidence type="ECO:0000259" key="5">
    <source>
        <dbReference type="PROSITE" id="PS50931"/>
    </source>
</evidence>
<dbReference type="InterPro" id="IPR000847">
    <property type="entry name" value="LysR_HTH_N"/>
</dbReference>
<proteinExistence type="inferred from homology"/>
<evidence type="ECO:0000313" key="9">
    <source>
        <dbReference type="Proteomes" id="UP000295794"/>
    </source>
</evidence>
<sequence length="295" mass="32226">MEIYQLRTFIAVAQQGHLTQAAELLHLSQPAVTAQIKALEEEFGLPLFERFPGGVQLTEAGKLLQPDAEHILALARGMQNRAKALAGEPKGKVKIGTIGVPARLRLGSWLAHLREKYPLISAQTTHGISVSVLNDVRKKVLDGGFYLGRNPYQNVTTLQLTEIGFCVALPPSMAADLANADWKTLGKAPWLGLSQFTSLAEITQELWRSQNIAPKIVGEFDEEATLVELVKAGMGVAILAERTAKRFAADGSIALWRGGEIAVRVPLQFIYSADREQDPLIAMLKGSLKTEWDLP</sequence>
<dbReference type="RefSeq" id="WP_115229779.1">
    <property type="nucleotide sequence ID" value="NZ_CAWOLO010000004.1"/>
</dbReference>
<evidence type="ECO:0000256" key="4">
    <source>
        <dbReference type="ARBA" id="ARBA00023163"/>
    </source>
</evidence>
<dbReference type="FunFam" id="1.10.10.10:FF:000001">
    <property type="entry name" value="LysR family transcriptional regulator"/>
    <property type="match status" value="1"/>
</dbReference>
<evidence type="ECO:0000313" key="8">
    <source>
        <dbReference type="Proteomes" id="UP000255108"/>
    </source>
</evidence>
<dbReference type="Proteomes" id="UP000255108">
    <property type="component" value="Unassembled WGS sequence"/>
</dbReference>
<dbReference type="PANTHER" id="PTHR30126">
    <property type="entry name" value="HTH-TYPE TRANSCRIPTIONAL REGULATOR"/>
    <property type="match status" value="1"/>
</dbReference>
<dbReference type="SUPFAM" id="SSF46785">
    <property type="entry name" value="Winged helix' DNA-binding domain"/>
    <property type="match status" value="1"/>
</dbReference>
<name>A0A377SYJ5_9NEIS</name>